<gene>
    <name evidence="4" type="ORF">S12H4_43526</name>
</gene>
<keyword evidence="3" id="KW-0687">Ribonucleoprotein</keyword>
<proteinExistence type="inferred from homology"/>
<sequence>MGVDPRNANQQVRGVALLPYGLGKKVRVLVFAQGEAERIAETAGADFAGG</sequence>
<dbReference type="Gene3D" id="3.30.190.20">
    <property type="match status" value="1"/>
</dbReference>
<dbReference type="AlphaFoldDB" id="X1V7N7"/>
<evidence type="ECO:0000256" key="2">
    <source>
        <dbReference type="ARBA" id="ARBA00022980"/>
    </source>
</evidence>
<keyword evidence="2" id="KW-0689">Ribosomal protein</keyword>
<feature type="non-terminal residue" evidence="4">
    <location>
        <position position="50"/>
    </location>
</feature>
<evidence type="ECO:0000313" key="4">
    <source>
        <dbReference type="EMBL" id="GAJ08586.1"/>
    </source>
</evidence>
<dbReference type="SUPFAM" id="SSF56808">
    <property type="entry name" value="Ribosomal protein L1"/>
    <property type="match status" value="1"/>
</dbReference>
<dbReference type="PANTHER" id="PTHR36427:SF3">
    <property type="entry name" value="LARGE RIBOSOMAL SUBUNIT PROTEIN UL1M"/>
    <property type="match status" value="1"/>
</dbReference>
<accession>X1V7N7</accession>
<name>X1V7N7_9ZZZZ</name>
<comment type="similarity">
    <text evidence="1">Belongs to the universal ribosomal protein uL1 family.</text>
</comment>
<dbReference type="InterPro" id="IPR023674">
    <property type="entry name" value="Ribosomal_uL1-like"/>
</dbReference>
<dbReference type="InterPro" id="IPR028364">
    <property type="entry name" value="Ribosomal_uL1/biogenesis"/>
</dbReference>
<protein>
    <recommendedName>
        <fullName evidence="5">50S ribosomal protein L1</fullName>
    </recommendedName>
</protein>
<evidence type="ECO:0000256" key="3">
    <source>
        <dbReference type="ARBA" id="ARBA00023274"/>
    </source>
</evidence>
<organism evidence="4">
    <name type="scientific">marine sediment metagenome</name>
    <dbReference type="NCBI Taxonomy" id="412755"/>
    <lineage>
        <taxon>unclassified sequences</taxon>
        <taxon>metagenomes</taxon>
        <taxon>ecological metagenomes</taxon>
    </lineage>
</organism>
<dbReference type="PANTHER" id="PTHR36427">
    <property type="entry name" value="54S RIBOSOMAL PROTEIN L1, MITOCHONDRIAL"/>
    <property type="match status" value="1"/>
</dbReference>
<comment type="caution">
    <text evidence="4">The sequence shown here is derived from an EMBL/GenBank/DDBJ whole genome shotgun (WGS) entry which is preliminary data.</text>
</comment>
<dbReference type="Pfam" id="PF00687">
    <property type="entry name" value="Ribosomal_L1"/>
    <property type="match status" value="1"/>
</dbReference>
<evidence type="ECO:0008006" key="5">
    <source>
        <dbReference type="Google" id="ProtNLM"/>
    </source>
</evidence>
<dbReference type="GO" id="GO:1990904">
    <property type="term" value="C:ribonucleoprotein complex"/>
    <property type="evidence" value="ECO:0007669"/>
    <property type="project" value="UniProtKB-KW"/>
</dbReference>
<dbReference type="GO" id="GO:0005840">
    <property type="term" value="C:ribosome"/>
    <property type="evidence" value="ECO:0007669"/>
    <property type="project" value="UniProtKB-KW"/>
</dbReference>
<dbReference type="EMBL" id="BARW01026723">
    <property type="protein sequence ID" value="GAJ08586.1"/>
    <property type="molecule type" value="Genomic_DNA"/>
</dbReference>
<reference evidence="4" key="1">
    <citation type="journal article" date="2014" name="Front. Microbiol.">
        <title>High frequency of phylogenetically diverse reductive dehalogenase-homologous genes in deep subseafloor sedimentary metagenomes.</title>
        <authorList>
            <person name="Kawai M."/>
            <person name="Futagami T."/>
            <person name="Toyoda A."/>
            <person name="Takaki Y."/>
            <person name="Nishi S."/>
            <person name="Hori S."/>
            <person name="Arai W."/>
            <person name="Tsubouchi T."/>
            <person name="Morono Y."/>
            <person name="Uchiyama I."/>
            <person name="Ito T."/>
            <person name="Fujiyama A."/>
            <person name="Inagaki F."/>
            <person name="Takami H."/>
        </authorList>
    </citation>
    <scope>NUCLEOTIDE SEQUENCE</scope>
    <source>
        <strain evidence="4">Expedition CK06-06</strain>
    </source>
</reference>
<evidence type="ECO:0000256" key="1">
    <source>
        <dbReference type="ARBA" id="ARBA00010531"/>
    </source>
</evidence>